<dbReference type="KEGG" id="gtr:GLOTRDRAFT_138862"/>
<feature type="compositionally biased region" description="Pro residues" evidence="1">
    <location>
        <begin position="405"/>
        <end position="421"/>
    </location>
</feature>
<feature type="compositionally biased region" description="Basic and acidic residues" evidence="1">
    <location>
        <begin position="210"/>
        <end position="221"/>
    </location>
</feature>
<feature type="compositionally biased region" description="Polar residues" evidence="1">
    <location>
        <begin position="289"/>
        <end position="316"/>
    </location>
</feature>
<feature type="compositionally biased region" description="Low complexity" evidence="1">
    <location>
        <begin position="431"/>
        <end position="445"/>
    </location>
</feature>
<organism evidence="3 4">
    <name type="scientific">Gloeophyllum trabeum (strain ATCC 11539 / FP-39264 / Madison 617)</name>
    <name type="common">Brown rot fungus</name>
    <dbReference type="NCBI Taxonomy" id="670483"/>
    <lineage>
        <taxon>Eukaryota</taxon>
        <taxon>Fungi</taxon>
        <taxon>Dikarya</taxon>
        <taxon>Basidiomycota</taxon>
        <taxon>Agaricomycotina</taxon>
        <taxon>Agaricomycetes</taxon>
        <taxon>Gloeophyllales</taxon>
        <taxon>Gloeophyllaceae</taxon>
        <taxon>Gloeophyllum</taxon>
    </lineage>
</organism>
<feature type="compositionally biased region" description="Polar residues" evidence="1">
    <location>
        <begin position="131"/>
        <end position="141"/>
    </location>
</feature>
<keyword evidence="2" id="KW-0812">Transmembrane</keyword>
<protein>
    <recommendedName>
        <fullName evidence="5">Transmembrane protein</fullName>
    </recommendedName>
</protein>
<feature type="transmembrane region" description="Helical" evidence="2">
    <location>
        <begin position="772"/>
        <end position="794"/>
    </location>
</feature>
<evidence type="ECO:0008006" key="5">
    <source>
        <dbReference type="Google" id="ProtNLM"/>
    </source>
</evidence>
<dbReference type="OrthoDB" id="10687337at2759"/>
<feature type="region of interest" description="Disordered" evidence="1">
    <location>
        <begin position="122"/>
        <end position="244"/>
    </location>
</feature>
<dbReference type="RefSeq" id="XP_007866405.1">
    <property type="nucleotide sequence ID" value="XM_007868214.1"/>
</dbReference>
<evidence type="ECO:0000256" key="1">
    <source>
        <dbReference type="SAM" id="MobiDB-lite"/>
    </source>
</evidence>
<feature type="transmembrane region" description="Helical" evidence="2">
    <location>
        <begin position="800"/>
        <end position="825"/>
    </location>
</feature>
<evidence type="ECO:0000313" key="4">
    <source>
        <dbReference type="Proteomes" id="UP000030669"/>
    </source>
</evidence>
<keyword evidence="2" id="KW-1133">Transmembrane helix</keyword>
<sequence length="853" mass="90976">MAGRHAAVGWLVGIVVGCVVLVLLLVLLIVPWARRRSRLNRRMRRDVEQVSSHVATLSLQSPVSNPTWQRTSTLVSAVRASNDATGNARESKVDTNEPTVDESDISIIRSSYDEGPLLRKSADGAQAWDRASTTTGETGYSNKKPFMSSYEAPSAPQVLTISHPKPGLPCSPRPYETQAGRREITPPPVSYPPKLNSEHPPRSKAGLPRHPMEPLIEKRESSQSGLSNPTEASTRLSSQVPAQTSSVTVVVDPVVVPPEPSRDVRQAGPPSPVSLVPSHRLISAFERSPLTSNPSVSSNSKETVRSQTSTATTESAPQHALMPSDGHGVLPSITSSQSSQFTVITTPPISGKISLPRPGSENVGQAQAAAVLRSSDAIRAFMHERDDQGWPFRSSLHFPFEYPHIPSPPPYPPPTTPLPPTPRDDDDTLRLRLMSLRRPPSASLLMVPRTGQDHAPTRSRSDSGTRQSAIRPLPLPRVPQSPQAVSAATVRIPDRLPSSTDPDVVASDIHVPEKSVQRSVHSANGELAHSPFRDPPETAPLPAENVVSLRKSCGLPSSVRPLSSPPTRKPSGPRHPTKRGRDAPFPVAQGANGTHDSFATLVTGSSTLPVYLPSAVDANTMGADAEMAPPPYSSPPDVTEFQHRQSPPPRIPTLPPMTPLTLRAITAALEHEPMPEFKLDDLQSKSSSARSSLSKPVLPSICTLSTLSLSLGGTSPEPAPAPGTETKPPESLAVRAAGRESSTSSTVVEPPSSGARPQSLATTSTHAFYEQIIIMGAIFSAIGGAINAIISAIASILMTIVSLIVTIIVTIIDIILDIICCNFCLPARRSSRRTGTHRFNFGGRRGAGTTAAY</sequence>
<accession>S7Q5D6</accession>
<evidence type="ECO:0000256" key="2">
    <source>
        <dbReference type="SAM" id="Phobius"/>
    </source>
</evidence>
<dbReference type="AlphaFoldDB" id="S7Q5D6"/>
<feature type="transmembrane region" description="Helical" evidence="2">
    <location>
        <begin position="6"/>
        <end position="33"/>
    </location>
</feature>
<feature type="region of interest" description="Disordered" evidence="1">
    <location>
        <begin position="712"/>
        <end position="760"/>
    </location>
</feature>
<keyword evidence="4" id="KW-1185">Reference proteome</keyword>
<feature type="region of interest" description="Disordered" evidence="1">
    <location>
        <begin position="401"/>
        <end position="541"/>
    </location>
</feature>
<feature type="compositionally biased region" description="Polar residues" evidence="1">
    <location>
        <begin position="222"/>
        <end position="243"/>
    </location>
</feature>
<dbReference type="GeneID" id="19304099"/>
<dbReference type="PROSITE" id="PS51257">
    <property type="entry name" value="PROKAR_LIPOPROTEIN"/>
    <property type="match status" value="1"/>
</dbReference>
<dbReference type="OMA" id="LMNEYIP"/>
<feature type="region of interest" description="Disordered" evidence="1">
    <location>
        <begin position="624"/>
        <end position="657"/>
    </location>
</feature>
<evidence type="ECO:0000313" key="3">
    <source>
        <dbReference type="EMBL" id="EPQ55256.1"/>
    </source>
</evidence>
<dbReference type="Proteomes" id="UP000030669">
    <property type="component" value="Unassembled WGS sequence"/>
</dbReference>
<feature type="compositionally biased region" description="Low complexity" evidence="1">
    <location>
        <begin position="740"/>
        <end position="753"/>
    </location>
</feature>
<dbReference type="HOGENOM" id="CLU_334645_0_0_1"/>
<feature type="compositionally biased region" description="Basic and acidic residues" evidence="1">
    <location>
        <begin position="451"/>
        <end position="463"/>
    </location>
</feature>
<reference evidence="3 4" key="1">
    <citation type="journal article" date="2012" name="Science">
        <title>The Paleozoic origin of enzymatic lignin decomposition reconstructed from 31 fungal genomes.</title>
        <authorList>
            <person name="Floudas D."/>
            <person name="Binder M."/>
            <person name="Riley R."/>
            <person name="Barry K."/>
            <person name="Blanchette R.A."/>
            <person name="Henrissat B."/>
            <person name="Martinez A.T."/>
            <person name="Otillar R."/>
            <person name="Spatafora J.W."/>
            <person name="Yadav J.S."/>
            <person name="Aerts A."/>
            <person name="Benoit I."/>
            <person name="Boyd A."/>
            <person name="Carlson A."/>
            <person name="Copeland A."/>
            <person name="Coutinho P.M."/>
            <person name="de Vries R.P."/>
            <person name="Ferreira P."/>
            <person name="Findley K."/>
            <person name="Foster B."/>
            <person name="Gaskell J."/>
            <person name="Glotzer D."/>
            <person name="Gorecki P."/>
            <person name="Heitman J."/>
            <person name="Hesse C."/>
            <person name="Hori C."/>
            <person name="Igarashi K."/>
            <person name="Jurgens J.A."/>
            <person name="Kallen N."/>
            <person name="Kersten P."/>
            <person name="Kohler A."/>
            <person name="Kuees U."/>
            <person name="Kumar T.K.A."/>
            <person name="Kuo A."/>
            <person name="LaButti K."/>
            <person name="Larrondo L.F."/>
            <person name="Lindquist E."/>
            <person name="Ling A."/>
            <person name="Lombard V."/>
            <person name="Lucas S."/>
            <person name="Lundell T."/>
            <person name="Martin R."/>
            <person name="McLaughlin D.J."/>
            <person name="Morgenstern I."/>
            <person name="Morin E."/>
            <person name="Murat C."/>
            <person name="Nagy L.G."/>
            <person name="Nolan M."/>
            <person name="Ohm R.A."/>
            <person name="Patyshakuliyeva A."/>
            <person name="Rokas A."/>
            <person name="Ruiz-Duenas F.J."/>
            <person name="Sabat G."/>
            <person name="Salamov A."/>
            <person name="Samejima M."/>
            <person name="Schmutz J."/>
            <person name="Slot J.C."/>
            <person name="St John F."/>
            <person name="Stenlid J."/>
            <person name="Sun H."/>
            <person name="Sun S."/>
            <person name="Syed K."/>
            <person name="Tsang A."/>
            <person name="Wiebenga A."/>
            <person name="Young D."/>
            <person name="Pisabarro A."/>
            <person name="Eastwood D.C."/>
            <person name="Martin F."/>
            <person name="Cullen D."/>
            <person name="Grigoriev I.V."/>
            <person name="Hibbett D.S."/>
        </authorList>
    </citation>
    <scope>NUCLEOTIDE SEQUENCE [LARGE SCALE GENOMIC DNA]</scope>
    <source>
        <strain evidence="3 4">ATCC 11539</strain>
    </source>
</reference>
<name>S7Q5D6_GLOTA</name>
<dbReference type="EMBL" id="KB469302">
    <property type="protein sequence ID" value="EPQ55256.1"/>
    <property type="molecule type" value="Genomic_DNA"/>
</dbReference>
<feature type="region of interest" description="Disordered" evidence="1">
    <location>
        <begin position="80"/>
        <end position="101"/>
    </location>
</feature>
<feature type="region of interest" description="Disordered" evidence="1">
    <location>
        <begin position="285"/>
        <end position="335"/>
    </location>
</feature>
<keyword evidence="2" id="KW-0472">Membrane</keyword>
<proteinExistence type="predicted"/>
<feature type="compositionally biased region" description="Pro residues" evidence="1">
    <location>
        <begin position="646"/>
        <end position="657"/>
    </location>
</feature>
<feature type="region of interest" description="Disordered" evidence="1">
    <location>
        <begin position="554"/>
        <end position="584"/>
    </location>
</feature>
<gene>
    <name evidence="3" type="ORF">GLOTRDRAFT_138862</name>
</gene>